<dbReference type="InterPro" id="IPR036291">
    <property type="entry name" value="NAD(P)-bd_dom_sf"/>
</dbReference>
<comment type="similarity">
    <text evidence="1">Belongs to the NAD(P)-dependent epimerase/dehydratase family.</text>
</comment>
<dbReference type="SUPFAM" id="SSF51735">
    <property type="entry name" value="NAD(P)-binding Rossmann-fold domains"/>
    <property type="match status" value="1"/>
</dbReference>
<comment type="caution">
    <text evidence="3">The sequence shown here is derived from an EMBL/GenBank/DDBJ whole genome shotgun (WGS) entry which is preliminary data.</text>
</comment>
<feature type="domain" description="NAD-dependent epimerase/dehydratase" evidence="2">
    <location>
        <begin position="5"/>
        <end position="235"/>
    </location>
</feature>
<dbReference type="Gene3D" id="3.40.50.720">
    <property type="entry name" value="NAD(P)-binding Rossmann-like Domain"/>
    <property type="match status" value="1"/>
</dbReference>
<dbReference type="Proteomes" id="UP000295325">
    <property type="component" value="Unassembled WGS sequence"/>
</dbReference>
<dbReference type="EMBL" id="SOAZ01000009">
    <property type="protein sequence ID" value="TDT61029.1"/>
    <property type="molecule type" value="Genomic_DNA"/>
</dbReference>
<protein>
    <submittedName>
        <fullName evidence="3">Nucleoside-diphosphate-sugar epimerase</fullName>
    </submittedName>
</protein>
<dbReference type="AlphaFoldDB" id="A0A4R7KPG9"/>
<proteinExistence type="inferred from homology"/>
<dbReference type="PROSITE" id="PS51257">
    <property type="entry name" value="PROKAR_LIPOPROTEIN"/>
    <property type="match status" value="1"/>
</dbReference>
<evidence type="ECO:0000313" key="3">
    <source>
        <dbReference type="EMBL" id="TDT61029.1"/>
    </source>
</evidence>
<gene>
    <name evidence="3" type="ORF">EDD71_10933</name>
</gene>
<reference evidence="3 4" key="1">
    <citation type="submission" date="2019-03" db="EMBL/GenBank/DDBJ databases">
        <title>Genomic Encyclopedia of Type Strains, Phase IV (KMG-IV): sequencing the most valuable type-strain genomes for metagenomic binning, comparative biology and taxonomic classification.</title>
        <authorList>
            <person name="Goeker M."/>
        </authorList>
    </citation>
    <scope>NUCLEOTIDE SEQUENCE [LARGE SCALE GENOMIC DNA]</scope>
    <source>
        <strain evidence="3 4">DSM 24455</strain>
    </source>
</reference>
<evidence type="ECO:0000256" key="1">
    <source>
        <dbReference type="ARBA" id="ARBA00007637"/>
    </source>
</evidence>
<accession>A0A4R7KPG9</accession>
<dbReference type="OrthoDB" id="142826at2"/>
<dbReference type="InterPro" id="IPR001509">
    <property type="entry name" value="Epimerase_deHydtase"/>
</dbReference>
<name>A0A4R7KPG9_9CLOT</name>
<dbReference type="Pfam" id="PF01370">
    <property type="entry name" value="Epimerase"/>
    <property type="match status" value="1"/>
</dbReference>
<keyword evidence="4" id="KW-1185">Reference proteome</keyword>
<organism evidence="3 4">
    <name type="scientific">Fonticella tunisiensis</name>
    <dbReference type="NCBI Taxonomy" id="1096341"/>
    <lineage>
        <taxon>Bacteria</taxon>
        <taxon>Bacillati</taxon>
        <taxon>Bacillota</taxon>
        <taxon>Clostridia</taxon>
        <taxon>Eubacteriales</taxon>
        <taxon>Clostridiaceae</taxon>
        <taxon>Fonticella</taxon>
    </lineage>
</organism>
<evidence type="ECO:0000259" key="2">
    <source>
        <dbReference type="Pfam" id="PF01370"/>
    </source>
</evidence>
<evidence type="ECO:0000313" key="4">
    <source>
        <dbReference type="Proteomes" id="UP000295325"/>
    </source>
</evidence>
<dbReference type="RefSeq" id="WP_133627996.1">
    <property type="nucleotide sequence ID" value="NZ_SOAZ01000009.1"/>
</dbReference>
<dbReference type="PANTHER" id="PTHR43000">
    <property type="entry name" value="DTDP-D-GLUCOSE 4,6-DEHYDRATASE-RELATED"/>
    <property type="match status" value="1"/>
</dbReference>
<sequence>MSKKALITGAAGFAGACLAENLVKEGYEVNIIARSTSNMWRLKRIIKEIRVFEADICDEYSIDKALSKIKPEYIFHLAAYGAYYYQEDAKKIINTNIIGTVNLVNACLKVDFKSFINFGSSSEYGIKNEPMKETDVLEPVNTYGFAKASQSLYCQMAARTFNLPIATIRPFSLFGYYEDKTRLVPSVVLSCLRGRNPKLSNKNAVRDFIFIEDLIELTKILSECKSLSGKIYNCGLGKQHTVEEMASTIIQESGSKVTPIWGALPDRKVQASKWEADMSLVKKELNWEPKFTLREGVRKTIEWFKNNIDLYEGM</sequence>